<dbReference type="KEGG" id="gti:FXF46_02470"/>
<sequence length="127" mass="13116">MSSFRGFVMTIAAAGALLASSAFAHTKLVSSIPAANATVAAPPQITLSFSEGLIPKLSGAEIVMTGMPGMSDERMTISGYQTSTAADGKTLVLTLAQPLSTGNYQVAWHAVSTDTHRVEGILAFTVK</sequence>
<dbReference type="InterPro" id="IPR014755">
    <property type="entry name" value="Cu-Rt/internalin_Ig-like"/>
</dbReference>
<keyword evidence="5" id="KW-0186">Copper</keyword>
<reference evidence="8 9" key="1">
    <citation type="submission" date="2019-08" db="EMBL/GenBank/DDBJ databases">
        <title>Gluconobacter frateurii HD924 genome.</title>
        <authorList>
            <person name="Liu Y."/>
            <person name="Zhang P."/>
        </authorList>
    </citation>
    <scope>NUCLEOTIDE SEQUENCE [LARGE SCALE GENOMIC DNA]</scope>
    <source>
        <strain evidence="8 9">HD924</strain>
    </source>
</reference>
<comment type="subcellular location">
    <subcellularLocation>
        <location evidence="1">Periplasm</location>
    </subcellularLocation>
</comment>
<dbReference type="GO" id="GO:0046688">
    <property type="term" value="P:response to copper ion"/>
    <property type="evidence" value="ECO:0007669"/>
    <property type="project" value="InterPro"/>
</dbReference>
<dbReference type="PROSITE" id="PS51318">
    <property type="entry name" value="TAT"/>
    <property type="match status" value="1"/>
</dbReference>
<organism evidence="8 9">
    <name type="scientific">Gluconobacter thailandicus</name>
    <dbReference type="NCBI Taxonomy" id="257438"/>
    <lineage>
        <taxon>Bacteria</taxon>
        <taxon>Pseudomonadati</taxon>
        <taxon>Pseudomonadota</taxon>
        <taxon>Alphaproteobacteria</taxon>
        <taxon>Acetobacterales</taxon>
        <taxon>Acetobacteraceae</taxon>
        <taxon>Gluconobacter</taxon>
    </lineage>
</organism>
<dbReference type="Pfam" id="PF04234">
    <property type="entry name" value="CopC"/>
    <property type="match status" value="1"/>
</dbReference>
<feature type="chain" id="PRO_5042965751" evidence="6">
    <location>
        <begin position="25"/>
        <end position="127"/>
    </location>
</feature>
<gene>
    <name evidence="8" type="primary">copC</name>
    <name evidence="8" type="ORF">FXF46_02470</name>
</gene>
<dbReference type="InterPro" id="IPR007348">
    <property type="entry name" value="CopC_dom"/>
</dbReference>
<accession>A0AAP9JGJ8</accession>
<proteinExistence type="inferred from homology"/>
<evidence type="ECO:0000256" key="2">
    <source>
        <dbReference type="ARBA" id="ARBA00010509"/>
    </source>
</evidence>
<dbReference type="EMBL" id="CP043043">
    <property type="protein sequence ID" value="QEH95253.1"/>
    <property type="molecule type" value="Genomic_DNA"/>
</dbReference>
<evidence type="ECO:0000256" key="4">
    <source>
        <dbReference type="ARBA" id="ARBA00022764"/>
    </source>
</evidence>
<dbReference type="GO" id="GO:0042597">
    <property type="term" value="C:periplasmic space"/>
    <property type="evidence" value="ECO:0007669"/>
    <property type="project" value="UniProtKB-SubCell"/>
</dbReference>
<dbReference type="InterPro" id="IPR014756">
    <property type="entry name" value="Ig_E-set"/>
</dbReference>
<name>A0AAP9JGJ8_GLUTH</name>
<comment type="similarity">
    <text evidence="2">Belongs to the CopC family.</text>
</comment>
<dbReference type="GO" id="GO:0005507">
    <property type="term" value="F:copper ion binding"/>
    <property type="evidence" value="ECO:0007669"/>
    <property type="project" value="InterPro"/>
</dbReference>
<evidence type="ECO:0000256" key="5">
    <source>
        <dbReference type="ARBA" id="ARBA00023008"/>
    </source>
</evidence>
<dbReference type="SUPFAM" id="SSF81296">
    <property type="entry name" value="E set domains"/>
    <property type="match status" value="1"/>
</dbReference>
<evidence type="ECO:0000259" key="7">
    <source>
        <dbReference type="Pfam" id="PF04234"/>
    </source>
</evidence>
<evidence type="ECO:0000313" key="9">
    <source>
        <dbReference type="Proteomes" id="UP000323560"/>
    </source>
</evidence>
<dbReference type="Proteomes" id="UP000323560">
    <property type="component" value="Chromosome"/>
</dbReference>
<evidence type="ECO:0000313" key="8">
    <source>
        <dbReference type="EMBL" id="QEH95253.1"/>
    </source>
</evidence>
<dbReference type="InterPro" id="IPR047685">
    <property type="entry name" value="CopC-like"/>
</dbReference>
<dbReference type="NCBIfam" id="NF033814">
    <property type="entry name" value="copper_CopC"/>
    <property type="match status" value="1"/>
</dbReference>
<dbReference type="AlphaFoldDB" id="A0AAP9JGJ8"/>
<keyword evidence="3 6" id="KW-0732">Signal</keyword>
<keyword evidence="4" id="KW-0574">Periplasm</keyword>
<dbReference type="InterPro" id="IPR006311">
    <property type="entry name" value="TAT_signal"/>
</dbReference>
<feature type="signal peptide" evidence="6">
    <location>
        <begin position="1"/>
        <end position="24"/>
    </location>
</feature>
<dbReference type="Gene3D" id="2.60.40.1220">
    <property type="match status" value="1"/>
</dbReference>
<protein>
    <submittedName>
        <fullName evidence="8">Copper homeostasis periplasmic binding protein CopC</fullName>
    </submittedName>
</protein>
<evidence type="ECO:0000256" key="6">
    <source>
        <dbReference type="SAM" id="SignalP"/>
    </source>
</evidence>
<feature type="domain" description="CopC" evidence="7">
    <location>
        <begin position="25"/>
        <end position="126"/>
    </location>
</feature>
<evidence type="ECO:0000256" key="3">
    <source>
        <dbReference type="ARBA" id="ARBA00022729"/>
    </source>
</evidence>
<dbReference type="RefSeq" id="WP_148619437.1">
    <property type="nucleotide sequence ID" value="NZ_CP043043.1"/>
</dbReference>
<evidence type="ECO:0000256" key="1">
    <source>
        <dbReference type="ARBA" id="ARBA00004418"/>
    </source>
</evidence>